<gene>
    <name evidence="3" type="ORF">ROHU_007947</name>
</gene>
<evidence type="ECO:0000256" key="1">
    <source>
        <dbReference type="SAM" id="MobiDB-lite"/>
    </source>
</evidence>
<evidence type="ECO:0000313" key="3">
    <source>
        <dbReference type="EMBL" id="RXN17977.1"/>
    </source>
</evidence>
<accession>A0A498MLW6</accession>
<protein>
    <recommendedName>
        <fullName evidence="2">DUF5641 domain-containing protein</fullName>
    </recommendedName>
</protein>
<dbReference type="InterPro" id="IPR040676">
    <property type="entry name" value="DUF5641"/>
</dbReference>
<sequence length="147" mass="17159">MLLTQKGAVPSPPGEFSDRDLLLNQWRQVQALANEFWFKWKREYLPTLQYRRKWNEIRRNLQEGDIVLLKDNQAARNVWPMAVVTSAIHSQDGKVRTVNLRTTAQDNDRGIVLLDPTERTQSVTVDEEDEDDNEETTSGLTWSPRRH</sequence>
<proteinExistence type="predicted"/>
<dbReference type="PANTHER" id="PTHR47331">
    <property type="entry name" value="PHD-TYPE DOMAIN-CONTAINING PROTEIN"/>
    <property type="match status" value="1"/>
</dbReference>
<feature type="compositionally biased region" description="Acidic residues" evidence="1">
    <location>
        <begin position="125"/>
        <end position="135"/>
    </location>
</feature>
<reference evidence="3 4" key="1">
    <citation type="submission" date="2018-03" db="EMBL/GenBank/DDBJ databases">
        <title>Draft genome sequence of Rohu Carp (Labeo rohita).</title>
        <authorList>
            <person name="Das P."/>
            <person name="Kushwaha B."/>
            <person name="Joshi C.G."/>
            <person name="Kumar D."/>
            <person name="Nagpure N.S."/>
            <person name="Sahoo L."/>
            <person name="Das S.P."/>
            <person name="Bit A."/>
            <person name="Patnaik S."/>
            <person name="Meher P.K."/>
            <person name="Jayasankar P."/>
            <person name="Koringa P.G."/>
            <person name="Patel N.V."/>
            <person name="Hinsu A.T."/>
            <person name="Kumar R."/>
            <person name="Pandey M."/>
            <person name="Agarwal S."/>
            <person name="Srivastava S."/>
            <person name="Singh M."/>
            <person name="Iquebal M.A."/>
            <person name="Jaiswal S."/>
            <person name="Angadi U.B."/>
            <person name="Kumar N."/>
            <person name="Raza M."/>
            <person name="Shah T.M."/>
            <person name="Rai A."/>
            <person name="Jena J.K."/>
        </authorList>
    </citation>
    <scope>NUCLEOTIDE SEQUENCE [LARGE SCALE GENOMIC DNA]</scope>
    <source>
        <strain evidence="3">DASCIFA01</strain>
        <tissue evidence="3">Testis</tissue>
    </source>
</reference>
<dbReference type="EMBL" id="QBIY01012731">
    <property type="protein sequence ID" value="RXN17977.1"/>
    <property type="molecule type" value="Genomic_DNA"/>
</dbReference>
<name>A0A498MLW6_LABRO</name>
<evidence type="ECO:0000313" key="4">
    <source>
        <dbReference type="Proteomes" id="UP000290572"/>
    </source>
</evidence>
<organism evidence="3 4">
    <name type="scientific">Labeo rohita</name>
    <name type="common">Indian major carp</name>
    <name type="synonym">Cyprinus rohita</name>
    <dbReference type="NCBI Taxonomy" id="84645"/>
    <lineage>
        <taxon>Eukaryota</taxon>
        <taxon>Metazoa</taxon>
        <taxon>Chordata</taxon>
        <taxon>Craniata</taxon>
        <taxon>Vertebrata</taxon>
        <taxon>Euteleostomi</taxon>
        <taxon>Actinopterygii</taxon>
        <taxon>Neopterygii</taxon>
        <taxon>Teleostei</taxon>
        <taxon>Ostariophysi</taxon>
        <taxon>Cypriniformes</taxon>
        <taxon>Cyprinidae</taxon>
        <taxon>Labeoninae</taxon>
        <taxon>Labeonini</taxon>
        <taxon>Labeo</taxon>
    </lineage>
</organism>
<dbReference type="STRING" id="84645.A0A498MLW6"/>
<dbReference type="Proteomes" id="UP000290572">
    <property type="component" value="Unassembled WGS sequence"/>
</dbReference>
<keyword evidence="4" id="KW-1185">Reference proteome</keyword>
<dbReference type="AlphaFoldDB" id="A0A498MLW6"/>
<comment type="caution">
    <text evidence="3">The sequence shown here is derived from an EMBL/GenBank/DDBJ whole genome shotgun (WGS) entry which is preliminary data.</text>
</comment>
<feature type="domain" description="DUF5641" evidence="2">
    <location>
        <begin position="25"/>
        <end position="113"/>
    </location>
</feature>
<dbReference type="PANTHER" id="PTHR47331:SF6">
    <property type="entry name" value="DOUBLECORTIN DOMAIN-CONTAINING PROTEIN"/>
    <property type="match status" value="1"/>
</dbReference>
<feature type="region of interest" description="Disordered" evidence="1">
    <location>
        <begin position="114"/>
        <end position="147"/>
    </location>
</feature>
<evidence type="ECO:0000259" key="2">
    <source>
        <dbReference type="Pfam" id="PF18701"/>
    </source>
</evidence>
<dbReference type="Pfam" id="PF18701">
    <property type="entry name" value="DUF5641"/>
    <property type="match status" value="1"/>
</dbReference>